<dbReference type="Proteomes" id="UP000537204">
    <property type="component" value="Unassembled WGS sequence"/>
</dbReference>
<evidence type="ECO:0000313" key="1">
    <source>
        <dbReference type="EMBL" id="MBB5637841.1"/>
    </source>
</evidence>
<organism evidence="1 2">
    <name type="scientific">Pedobacter cryoconitis</name>
    <dbReference type="NCBI Taxonomy" id="188932"/>
    <lineage>
        <taxon>Bacteria</taxon>
        <taxon>Pseudomonadati</taxon>
        <taxon>Bacteroidota</taxon>
        <taxon>Sphingobacteriia</taxon>
        <taxon>Sphingobacteriales</taxon>
        <taxon>Sphingobacteriaceae</taxon>
        <taxon>Pedobacter</taxon>
    </lineage>
</organism>
<gene>
    <name evidence="1" type="ORF">HDE68_003766</name>
</gene>
<protein>
    <recommendedName>
        <fullName evidence="3">DUF551 domain-containing protein</fullName>
    </recommendedName>
</protein>
<comment type="caution">
    <text evidence="1">The sequence shown here is derived from an EMBL/GenBank/DDBJ whole genome shotgun (WGS) entry which is preliminary data.</text>
</comment>
<evidence type="ECO:0008006" key="3">
    <source>
        <dbReference type="Google" id="ProtNLM"/>
    </source>
</evidence>
<name>A0A7W8ZPL4_9SPHI</name>
<dbReference type="EMBL" id="JACHCE010000006">
    <property type="protein sequence ID" value="MBB5637841.1"/>
    <property type="molecule type" value="Genomic_DNA"/>
</dbReference>
<accession>A0A7W8ZPL4</accession>
<dbReference type="AlphaFoldDB" id="A0A7W8ZPL4"/>
<evidence type="ECO:0000313" key="2">
    <source>
        <dbReference type="Proteomes" id="UP000537204"/>
    </source>
</evidence>
<sequence>MEIKLDQRSLPADKQYVRFQVVVEELHGIWHEGVYIADEDIFKVDDEVWYDIWSEIVRWEPLN</sequence>
<dbReference type="RefSeq" id="WP_183883701.1">
    <property type="nucleotide sequence ID" value="NZ_JACHCD010000001.1"/>
</dbReference>
<reference evidence="1 2" key="1">
    <citation type="submission" date="2020-08" db="EMBL/GenBank/DDBJ databases">
        <title>Genomic Encyclopedia of Type Strains, Phase IV (KMG-V): Genome sequencing to study the core and pangenomes of soil and plant-associated prokaryotes.</title>
        <authorList>
            <person name="Whitman W."/>
        </authorList>
    </citation>
    <scope>NUCLEOTIDE SEQUENCE [LARGE SCALE GENOMIC DNA]</scope>
    <source>
        <strain evidence="1 2">S3M1</strain>
    </source>
</reference>
<proteinExistence type="predicted"/>